<keyword evidence="1" id="KW-1133">Transmembrane helix</keyword>
<accession>A0A438D9S8</accession>
<keyword evidence="1" id="KW-0812">Transmembrane</keyword>
<reference evidence="2 3" key="1">
    <citation type="journal article" date="2018" name="PLoS Genet.">
        <title>Population sequencing reveals clonal diversity and ancestral inbreeding in the grapevine cultivar Chardonnay.</title>
        <authorList>
            <person name="Roach M.J."/>
            <person name="Johnson D.L."/>
            <person name="Bohlmann J."/>
            <person name="van Vuuren H.J."/>
            <person name="Jones S.J."/>
            <person name="Pretorius I.S."/>
            <person name="Schmidt S.A."/>
            <person name="Borneman A.R."/>
        </authorList>
    </citation>
    <scope>NUCLEOTIDE SEQUENCE [LARGE SCALE GENOMIC DNA]</scope>
    <source>
        <strain evidence="3">cv. Chardonnay</strain>
        <tissue evidence="2">Leaf</tissue>
    </source>
</reference>
<evidence type="ECO:0000313" key="3">
    <source>
        <dbReference type="Proteomes" id="UP000288805"/>
    </source>
</evidence>
<evidence type="ECO:0000256" key="1">
    <source>
        <dbReference type="SAM" id="Phobius"/>
    </source>
</evidence>
<comment type="caution">
    <text evidence="2">The sequence shown here is derived from an EMBL/GenBank/DDBJ whole genome shotgun (WGS) entry which is preliminary data.</text>
</comment>
<sequence>MRDLNQNGFLIQSLYLQKTSGQGVRTHPPMVLLAMVKRGRYKSVGLLLGLWRLPSSSCEGSYIVPGVLFLSLMVRRYFMFVMMTLGGSMVIATLPAAIRNRGDGTWAMAGCCDSVPDIKGAPCVLYRKVRIRVTQMTMRATYHWTPLHVSPSLNTAQIVAAVSEVFYRTMRPDNKQPVRTFFVWGKGSPNLPSLGQELEMHNIELFPTLLADDWMTCSPRAFSPHIINYEPSKGFMLMTLDIGNDELLCKVFPANLHVRFSRGSTASQRTPVNSFRDLVKALVEFCSMDVILQIFKRSICLGMLFFESFAKKPSKTMDDLFKLANKYSMLEDDVRTAIQQVLVTS</sequence>
<proteinExistence type="predicted"/>
<protein>
    <submittedName>
        <fullName evidence="2">Uncharacterized protein</fullName>
    </submittedName>
</protein>
<dbReference type="EMBL" id="QGNW01001725">
    <property type="protein sequence ID" value="RVW32194.1"/>
    <property type="molecule type" value="Genomic_DNA"/>
</dbReference>
<feature type="transmembrane region" description="Helical" evidence="1">
    <location>
        <begin position="77"/>
        <end position="98"/>
    </location>
</feature>
<organism evidence="2 3">
    <name type="scientific">Vitis vinifera</name>
    <name type="common">Grape</name>
    <dbReference type="NCBI Taxonomy" id="29760"/>
    <lineage>
        <taxon>Eukaryota</taxon>
        <taxon>Viridiplantae</taxon>
        <taxon>Streptophyta</taxon>
        <taxon>Embryophyta</taxon>
        <taxon>Tracheophyta</taxon>
        <taxon>Spermatophyta</taxon>
        <taxon>Magnoliopsida</taxon>
        <taxon>eudicotyledons</taxon>
        <taxon>Gunneridae</taxon>
        <taxon>Pentapetalae</taxon>
        <taxon>rosids</taxon>
        <taxon>Vitales</taxon>
        <taxon>Vitaceae</taxon>
        <taxon>Viteae</taxon>
        <taxon>Vitis</taxon>
    </lineage>
</organism>
<gene>
    <name evidence="2" type="ORF">CK203_080083</name>
</gene>
<name>A0A438D9S8_VITVI</name>
<keyword evidence="1" id="KW-0472">Membrane</keyword>
<dbReference type="AlphaFoldDB" id="A0A438D9S8"/>
<evidence type="ECO:0000313" key="2">
    <source>
        <dbReference type="EMBL" id="RVW32194.1"/>
    </source>
</evidence>
<dbReference type="Proteomes" id="UP000288805">
    <property type="component" value="Unassembled WGS sequence"/>
</dbReference>